<dbReference type="PANTHER" id="PTHR43679">
    <property type="entry name" value="OCTANOYLTRANSFERASE LIPM-RELATED"/>
    <property type="match status" value="1"/>
</dbReference>
<dbReference type="Proteomes" id="UP000076023">
    <property type="component" value="Unassembled WGS sequence"/>
</dbReference>
<organism evidence="2 3">
    <name type="scientific">Terrimicrobium sacchariphilum</name>
    <dbReference type="NCBI Taxonomy" id="690879"/>
    <lineage>
        <taxon>Bacteria</taxon>
        <taxon>Pseudomonadati</taxon>
        <taxon>Verrucomicrobiota</taxon>
        <taxon>Terrimicrobiia</taxon>
        <taxon>Terrimicrobiales</taxon>
        <taxon>Terrimicrobiaceae</taxon>
        <taxon>Terrimicrobium</taxon>
    </lineage>
</organism>
<dbReference type="OrthoDB" id="9788148at2"/>
<evidence type="ECO:0000313" key="3">
    <source>
        <dbReference type="Proteomes" id="UP000076023"/>
    </source>
</evidence>
<dbReference type="Gene3D" id="3.30.930.10">
    <property type="entry name" value="Bira Bifunctional Protein, Domain 2"/>
    <property type="match status" value="1"/>
</dbReference>
<dbReference type="STRING" id="690879.TSACC_217"/>
<dbReference type="EMBL" id="BDCO01000002">
    <property type="protein sequence ID" value="GAT31623.1"/>
    <property type="molecule type" value="Genomic_DNA"/>
</dbReference>
<name>A0A146G281_TERSA</name>
<keyword evidence="3" id="KW-1185">Reference proteome</keyword>
<accession>A0A146G281</accession>
<dbReference type="InterPro" id="IPR004143">
    <property type="entry name" value="BPL_LPL_catalytic"/>
</dbReference>
<dbReference type="GO" id="GO:0016874">
    <property type="term" value="F:ligase activity"/>
    <property type="evidence" value="ECO:0007669"/>
    <property type="project" value="UniProtKB-KW"/>
</dbReference>
<dbReference type="RefSeq" id="WP_153811187.1">
    <property type="nucleotide sequence ID" value="NZ_BDCO01000002.1"/>
</dbReference>
<dbReference type="Pfam" id="PF21948">
    <property type="entry name" value="LplA-B_cat"/>
    <property type="match status" value="1"/>
</dbReference>
<gene>
    <name evidence="2" type="ORF">TSACC_217</name>
</gene>
<evidence type="ECO:0000259" key="1">
    <source>
        <dbReference type="PROSITE" id="PS51733"/>
    </source>
</evidence>
<dbReference type="InterPro" id="IPR050664">
    <property type="entry name" value="Octanoyltrans_LipM/LipL"/>
</dbReference>
<sequence length="224" mass="24438">MPALDILDLFIDEIPRTGPEQMALDEALFEQASRPILRTYCWAEEWVTFGFSQSQSAVAKAIGATPLVRRWTGGGIVEHRGDFTFALIVPRTDAFAKIRPCESYRVIHRAMARALEQAGTAVTLAGPVTAMAPGACFAGVPAEADLLRADGLKVCGGAQRRTQQGILHQGSLQQTDIPPGLSNALAFQLSDRVEEFVPQTDLNDRVSELISARYGSDAWNRRIL</sequence>
<dbReference type="PROSITE" id="PS51733">
    <property type="entry name" value="BPL_LPL_CATALYTIC"/>
    <property type="match status" value="1"/>
</dbReference>
<dbReference type="PANTHER" id="PTHR43679:SF2">
    <property type="entry name" value="OCTANOYL-[GCVH]:PROTEIN N-OCTANOYLTRANSFERASE"/>
    <property type="match status" value="1"/>
</dbReference>
<dbReference type="SUPFAM" id="SSF55681">
    <property type="entry name" value="Class II aaRS and biotin synthetases"/>
    <property type="match status" value="1"/>
</dbReference>
<proteinExistence type="predicted"/>
<dbReference type="AlphaFoldDB" id="A0A146G281"/>
<protein>
    <submittedName>
        <fullName evidence="2">Lipoate-protein ligase A</fullName>
    </submittedName>
</protein>
<dbReference type="InParanoid" id="A0A146G281"/>
<dbReference type="InterPro" id="IPR045864">
    <property type="entry name" value="aa-tRNA-synth_II/BPL/LPL"/>
</dbReference>
<evidence type="ECO:0000313" key="2">
    <source>
        <dbReference type="EMBL" id="GAT31623.1"/>
    </source>
</evidence>
<feature type="domain" description="BPL/LPL catalytic" evidence="1">
    <location>
        <begin position="31"/>
        <end position="218"/>
    </location>
</feature>
<comment type="caution">
    <text evidence="2">The sequence shown here is derived from an EMBL/GenBank/DDBJ whole genome shotgun (WGS) entry which is preliminary data.</text>
</comment>
<reference evidence="3" key="1">
    <citation type="journal article" date="2017" name="Genome Announc.">
        <title>Draft Genome Sequence of Terrimicrobium sacchariphilum NM-5T, a Facultative Anaerobic Soil Bacterium of the Class Spartobacteria.</title>
        <authorList>
            <person name="Qiu Y.L."/>
            <person name="Tourlousse D.M."/>
            <person name="Matsuura N."/>
            <person name="Ohashi A."/>
            <person name="Sekiguchi Y."/>
        </authorList>
    </citation>
    <scope>NUCLEOTIDE SEQUENCE [LARGE SCALE GENOMIC DNA]</scope>
    <source>
        <strain evidence="3">NM-5</strain>
    </source>
</reference>
<keyword evidence="2" id="KW-0436">Ligase</keyword>